<comment type="catalytic activity">
    <reaction evidence="5">
        <text>ATP + H2O = ADP + phosphate + H(+)</text>
        <dbReference type="Rhea" id="RHEA:13065"/>
        <dbReference type="ChEBI" id="CHEBI:15377"/>
        <dbReference type="ChEBI" id="CHEBI:15378"/>
        <dbReference type="ChEBI" id="CHEBI:30616"/>
        <dbReference type="ChEBI" id="CHEBI:43474"/>
        <dbReference type="ChEBI" id="CHEBI:456216"/>
        <dbReference type="EC" id="5.6.2.3"/>
    </reaction>
</comment>
<dbReference type="InterPro" id="IPR046700">
    <property type="entry name" value="DUF6570"/>
</dbReference>
<accession>A0AB34FBS2</accession>
<dbReference type="EMBL" id="JAQHRD010000022">
    <property type="protein sequence ID" value="KAJ6436439.1"/>
    <property type="molecule type" value="Genomic_DNA"/>
</dbReference>
<keyword evidence="5" id="KW-0347">Helicase</keyword>
<dbReference type="GO" id="GO:0003676">
    <property type="term" value="F:nucleic acid binding"/>
    <property type="evidence" value="ECO:0007669"/>
    <property type="project" value="InterPro"/>
</dbReference>
<dbReference type="InterPro" id="IPR014001">
    <property type="entry name" value="Helicase_ATP-bd"/>
</dbReference>
<evidence type="ECO:0000259" key="7">
    <source>
        <dbReference type="PROSITE" id="PS50011"/>
    </source>
</evidence>
<dbReference type="GO" id="GO:0016787">
    <property type="term" value="F:hydrolase activity"/>
    <property type="evidence" value="ECO:0007669"/>
    <property type="project" value="UniProtKB-KW"/>
</dbReference>
<dbReference type="SMART" id="SM00487">
    <property type="entry name" value="DEXDc"/>
    <property type="match status" value="1"/>
</dbReference>
<dbReference type="InterPro" id="IPR000719">
    <property type="entry name" value="Prot_kinase_dom"/>
</dbReference>
<evidence type="ECO:0000259" key="9">
    <source>
        <dbReference type="PROSITE" id="PS51194"/>
    </source>
</evidence>
<dbReference type="GO" id="GO:0043138">
    <property type="term" value="F:3'-5' DNA helicase activity"/>
    <property type="evidence" value="ECO:0007669"/>
    <property type="project" value="UniProtKB-EC"/>
</dbReference>
<protein>
    <recommendedName>
        <fullName evidence="5">ATP-dependent DNA helicase</fullName>
        <ecNumber evidence="5">5.6.2.3</ecNumber>
    </recommendedName>
</protein>
<feature type="region of interest" description="Disordered" evidence="6">
    <location>
        <begin position="945"/>
        <end position="986"/>
    </location>
</feature>
<comment type="similarity">
    <text evidence="1">Belongs to the helicase family. RecQ subfamily.</text>
</comment>
<dbReference type="GO" id="GO:0043139">
    <property type="term" value="F:5'-3' DNA helicase activity"/>
    <property type="evidence" value="ECO:0007669"/>
    <property type="project" value="UniProtKB-EC"/>
</dbReference>
<dbReference type="SUPFAM" id="SSF52540">
    <property type="entry name" value="P-loop containing nucleoside triphosphate hydrolases"/>
    <property type="match status" value="3"/>
</dbReference>
<dbReference type="GO" id="GO:0005524">
    <property type="term" value="F:ATP binding"/>
    <property type="evidence" value="ECO:0007669"/>
    <property type="project" value="UniProtKB-KW"/>
</dbReference>
<dbReference type="EC" id="5.6.2.3" evidence="5"/>
<keyword evidence="5" id="KW-0233">DNA recombination</keyword>
<dbReference type="PROSITE" id="PS51194">
    <property type="entry name" value="HELICASE_CTER"/>
    <property type="match status" value="1"/>
</dbReference>
<evidence type="ECO:0000256" key="3">
    <source>
        <dbReference type="ARBA" id="ARBA00022840"/>
    </source>
</evidence>
<gene>
    <name evidence="10" type="ORF">O9K51_11031</name>
</gene>
<keyword evidence="5" id="KW-0378">Hydrolase</keyword>
<evidence type="ECO:0000313" key="10">
    <source>
        <dbReference type="EMBL" id="KAJ6436439.1"/>
    </source>
</evidence>
<feature type="region of interest" description="Disordered" evidence="6">
    <location>
        <begin position="1"/>
        <end position="115"/>
    </location>
</feature>
<dbReference type="GO" id="GO:0005737">
    <property type="term" value="C:cytoplasm"/>
    <property type="evidence" value="ECO:0007669"/>
    <property type="project" value="TreeGrafter"/>
</dbReference>
<dbReference type="SUPFAM" id="SSF56112">
    <property type="entry name" value="Protein kinase-like (PK-like)"/>
    <property type="match status" value="1"/>
</dbReference>
<comment type="caution">
    <text evidence="10">The sequence shown here is derived from an EMBL/GenBank/DDBJ whole genome shotgun (WGS) entry which is preliminary data.</text>
</comment>
<dbReference type="GO" id="GO:0005694">
    <property type="term" value="C:chromosome"/>
    <property type="evidence" value="ECO:0007669"/>
    <property type="project" value="TreeGrafter"/>
</dbReference>
<dbReference type="Pfam" id="PF14214">
    <property type="entry name" value="Helitron_like_N"/>
    <property type="match status" value="1"/>
</dbReference>
<organism evidence="10 11">
    <name type="scientific">Purpureocillium lavendulum</name>
    <dbReference type="NCBI Taxonomy" id="1247861"/>
    <lineage>
        <taxon>Eukaryota</taxon>
        <taxon>Fungi</taxon>
        <taxon>Dikarya</taxon>
        <taxon>Ascomycota</taxon>
        <taxon>Pezizomycotina</taxon>
        <taxon>Sordariomycetes</taxon>
        <taxon>Hypocreomycetidae</taxon>
        <taxon>Hypocreales</taxon>
        <taxon>Ophiocordycipitaceae</taxon>
        <taxon>Purpureocillium</taxon>
    </lineage>
</organism>
<dbReference type="SMART" id="SM00490">
    <property type="entry name" value="HELICc"/>
    <property type="match status" value="1"/>
</dbReference>
<evidence type="ECO:0000256" key="4">
    <source>
        <dbReference type="ARBA" id="ARBA00034617"/>
    </source>
</evidence>
<dbReference type="InterPro" id="IPR027417">
    <property type="entry name" value="P-loop_NTPase"/>
</dbReference>
<comment type="catalytic activity">
    <reaction evidence="4">
        <text>Couples ATP hydrolysis with the unwinding of duplex DNA by translocating in the 3'-5' direction.</text>
        <dbReference type="EC" id="5.6.2.4"/>
    </reaction>
</comment>
<dbReference type="Gene3D" id="1.10.510.10">
    <property type="entry name" value="Transferase(Phosphotransferase) domain 1"/>
    <property type="match status" value="1"/>
</dbReference>
<evidence type="ECO:0000313" key="11">
    <source>
        <dbReference type="Proteomes" id="UP001163105"/>
    </source>
</evidence>
<reference evidence="10" key="1">
    <citation type="submission" date="2023-01" db="EMBL/GenBank/DDBJ databases">
        <title>The growth and conidiation of Purpureocillium lavendulum are regulated by nitrogen source and histone H3K14 acetylation.</title>
        <authorList>
            <person name="Tang P."/>
            <person name="Han J."/>
            <person name="Zhang C."/>
            <person name="Tang P."/>
            <person name="Qi F."/>
            <person name="Zhang K."/>
            <person name="Liang L."/>
        </authorList>
    </citation>
    <scope>NUCLEOTIDE SEQUENCE</scope>
    <source>
        <strain evidence="10">YMF1.00683</strain>
    </source>
</reference>
<dbReference type="InterPro" id="IPR001650">
    <property type="entry name" value="Helicase_C-like"/>
</dbReference>
<dbReference type="Gene3D" id="3.40.50.300">
    <property type="entry name" value="P-loop containing nucleotide triphosphate hydrolases"/>
    <property type="match status" value="3"/>
</dbReference>
<keyword evidence="5" id="KW-0234">DNA repair</keyword>
<dbReference type="GO" id="GO:0000723">
    <property type="term" value="P:telomere maintenance"/>
    <property type="evidence" value="ECO:0007669"/>
    <property type="project" value="InterPro"/>
</dbReference>
<feature type="compositionally biased region" description="Acidic residues" evidence="6">
    <location>
        <begin position="956"/>
        <end position="979"/>
    </location>
</feature>
<keyword evidence="5" id="KW-0227">DNA damage</keyword>
<keyword evidence="11" id="KW-1185">Reference proteome</keyword>
<dbReference type="InterPro" id="IPR011009">
    <property type="entry name" value="Kinase-like_dom_sf"/>
</dbReference>
<feature type="domain" description="Helicase ATP-binding" evidence="8">
    <location>
        <begin position="1541"/>
        <end position="1705"/>
    </location>
</feature>
<dbReference type="PANTHER" id="PTHR13710:SF154">
    <property type="entry name" value="RECQ HELICASE, PUTATIVE (AFU_ORTHOLOGUE AFUA_6G14720)-RELATED"/>
    <property type="match status" value="1"/>
</dbReference>
<dbReference type="PANTHER" id="PTHR13710">
    <property type="entry name" value="DNA HELICASE RECQ FAMILY MEMBER"/>
    <property type="match status" value="1"/>
</dbReference>
<name>A0AB34FBS2_9HYPO</name>
<evidence type="ECO:0000256" key="2">
    <source>
        <dbReference type="ARBA" id="ARBA00022741"/>
    </source>
</evidence>
<evidence type="ECO:0000256" key="5">
    <source>
        <dbReference type="RuleBase" id="RU363044"/>
    </source>
</evidence>
<dbReference type="InterPro" id="IPR010285">
    <property type="entry name" value="DNA_helicase_pif1-like_DEAD"/>
</dbReference>
<comment type="cofactor">
    <cofactor evidence="5">
        <name>Mg(2+)</name>
        <dbReference type="ChEBI" id="CHEBI:18420"/>
    </cofactor>
</comment>
<feature type="domain" description="Helicase C-terminal" evidence="9">
    <location>
        <begin position="1737"/>
        <end position="1883"/>
    </location>
</feature>
<feature type="region of interest" description="Disordered" evidence="6">
    <location>
        <begin position="2179"/>
        <end position="2205"/>
    </location>
</feature>
<evidence type="ECO:0000256" key="1">
    <source>
        <dbReference type="ARBA" id="ARBA00005446"/>
    </source>
</evidence>
<proteinExistence type="inferred from homology"/>
<dbReference type="InterPro" id="IPR025476">
    <property type="entry name" value="Helitron_helicase-like"/>
</dbReference>
<dbReference type="GO" id="GO:0004672">
    <property type="term" value="F:protein kinase activity"/>
    <property type="evidence" value="ECO:0007669"/>
    <property type="project" value="InterPro"/>
</dbReference>
<keyword evidence="2 5" id="KW-0547">Nucleotide-binding</keyword>
<feature type="compositionally biased region" description="Polar residues" evidence="6">
    <location>
        <begin position="1"/>
        <end position="10"/>
    </location>
</feature>
<dbReference type="Pfam" id="PF05970">
    <property type="entry name" value="PIF1"/>
    <property type="match status" value="1"/>
</dbReference>
<evidence type="ECO:0000256" key="6">
    <source>
        <dbReference type="SAM" id="MobiDB-lite"/>
    </source>
</evidence>
<feature type="region of interest" description="Disordered" evidence="6">
    <location>
        <begin position="472"/>
        <end position="565"/>
    </location>
</feature>
<dbReference type="Pfam" id="PF20209">
    <property type="entry name" value="DUF6570"/>
    <property type="match status" value="1"/>
</dbReference>
<evidence type="ECO:0000259" key="8">
    <source>
        <dbReference type="PROSITE" id="PS51192"/>
    </source>
</evidence>
<feature type="compositionally biased region" description="Basic and acidic residues" evidence="6">
    <location>
        <begin position="54"/>
        <end position="106"/>
    </location>
</feature>
<feature type="domain" description="Protein kinase" evidence="7">
    <location>
        <begin position="628"/>
        <end position="914"/>
    </location>
</feature>
<dbReference type="PROSITE" id="PS51192">
    <property type="entry name" value="HELICASE_ATP_BIND_1"/>
    <property type="match status" value="1"/>
</dbReference>
<keyword evidence="3 5" id="KW-0067">ATP-binding</keyword>
<feature type="compositionally biased region" description="Low complexity" evidence="6">
    <location>
        <begin position="39"/>
        <end position="53"/>
    </location>
</feature>
<sequence length="3700" mass="416386">MWHLPNSNENLKPPAINSGGHIRTTSMAMESDTIKELQEQLLEAQLRAEAAEQQQRRERQQRETAEEEQRRERRQREAAERQREVAEREQRRERGQREAAEQRAEASEQQTQPTTLDEYLVACHERVFTKLQVEQNPGLVSTGSLTNPQSKRCPTKLHPWPEFLQHQRRIFGSLLDIFPCDSDRLFPSKHSCAAMGDMVGSRRIADEKGLELFLHIAVEEPVRKIVGQLAQNPVAREALDLGHGIVFENHPHALSDTSEEVVERQTQPVPPSTPGQGENLKKLQADQICICRSDGAQGSRTRAFICEYKPPHKLTVQHLHVGLRIRDIYKEVVNRKTMPTPEDTEARFEYHAERLTASAITQTYHYMIQGGLEYSLLTTGEAIVFLMVDWEEPGTLFYHMAVPSIEVAAQTRDARLCTAVAQYLAFALLAIDGLGMRRHDQDERDRATKDLNRWEVSFESTYRSIPEQDRSFFSDSSLGYQPPTYGDVDRSPVRRRKNPPRGQGHADAGIPPRRDDRSESSDDEPNPRAPGTPTPAQRNTRQGTRRSERLAMRPRGGGAGDGGQRRPYCTQKCLLGLVRGHALDRSCPNISLHCRGKRYLGRGAIRHPIDHAAWLQLLHAQLKETLDRGITPLEKGGARGVLFKVTLLAYGYTFVSKGTIQVFIPDLEHEAAVYRRLENLQGIHVPVFLGAVDLRSLDRTYYYDHRVYIVHLTLMSWGGESLHEGRGRMPTTEEQVRRSLDAIHQRGVVHRDVRGPNILFCEETGGAMVIDFERARLLEARPPLAKMTSNKRLLQGGIRKPKRQKFEASFAATARNMAEPQTELRPAEQYAHLVEHRMLLCRMCRTGVGPHQGRQEAVQGPEQEREEAALVRQGQSFDREIERYCARLDCGKPFGRKGREDSMVKYRSVEHRYLGFCYRAYKLGREEALERLGISFTPEQSGLGFFSGSSVRSDGDDGDAEDDADDEEADVDENDEEEGGGTRFDSADEALDGAVYRFLISSIRQNIGGKVYASPLLCFRAALGIWKAPLGFLQPQLYTGMLAAIMWWARLVFLESTFEHQLRDLDEVSVDAVLAFQEEHAKWMCINTHTVVSTIVNWMAYGKDHRQRTGGQPTTRWTEDGSALFHSGDRIGVEDFKKTMRDLVGEAEAFMDEMMNHSWAKVSDRLDMNRISDCMVRLGAGQSFATDPKNEWLEPGPGKVTRLAGPTLWNAAHNRWKLLRVKKWLRLLQQFREAAMVLEHVWGGQPGRGPDVTTLRHCDSWQLMRNMFVLDGQVMLVTDRDKVKAMRDNGRKVARFLPPRIGKMMVAYVAWLLPFKRMLRRRCTLPEPPDDMLEFMWRDGYSARLWETERLSSVLARIMQAGTGVRITVARYRPIAIEMGRRIRGLVMAQVEARVEDGGDDDDDVDVDPMTGEPVYCGGSWHIVWDLQSTHGTKIARQHYAVHIGYPGQLQPQMIATFREISRLWHQFLEHDAGPGTGARKRKNKEAMGHEAAKRFRLATTTVEAQPPRDPEQERMVGLRKLLGPNASWRSPKQQESMKTNMELLHGQSAINVLPTGAGKSILFMLPAVLADGGTSIVVMPFVSLVDDLLTRARAMGVDCIQFKTSLSCGREGMPRAPRLVIVSADVVSNAEMIAYTDGLFAAGLLRRIFIDECHTAITDTSYRRKLGELKGLHRYGCPVIMLTATMPVVLENWFREAMLAEAAAMVRDRTTKLNCRYRVEKIKPGRDTVALHVVGLVQQYTTRMAGNEKGVVYCRSKAQCESLAERIGCAFHHSGMPDERRRDVREAWTAGRGHRWITATSGLGTGIDIAGIVAVIHAEQPYGLVDFVQQTGRGARRADEVLQQDSVESALHQYETCFRAKEQASAMRSWCNEVPLALQVDAARSFYQAFTEERTLPICHCAFCYRKAAPSELTTFNWRTRLSPSLLQATKSAQDCVDCFSSHEGSGVQVCRECRVSLDAGRLPRACSVNNMAIGCEHRYPEELDGLSPVEERLIALQVPFGYITKFTVDNKTRSDLSYRTHVRGHIVVFPNKVEDLVATVLPHPLLQSVEDIHISWSGSSKPGSADVRHLLQVRKSRVRAALSWLQKNNPLYEHVEINQAEIDGWHYADGSDVPTLIMDRMQREEPSTFEKTQTDHIVPDTDRGLAENRLTSIDELLGSMNAPPADECSHVDSAVNAPPTEQRQPSPLVAETHVPGPTTTDGDVNTVCETSTSGMFPLDGPAAFAEADKLSFLSNVVNSSQDLAPDPEPCAIQIQTAGDQPYIRVERGADFADNLHEDFFPRTFPKLFPWGKGGPKALRESNLSPRLKPVGRQSSHSLAYWTRYVLQRHGGRFATHPVFCFLVFNILLRSSNRRISMVRVAKDSFPKLEQVHLTLTADQLKRAEAEIRETGTTSDRDVSFLLRELSIFGHAQPLSNETRLLMRRKIQALSIWTGMPAIWITINPNDVNNPIKMMLSVHRLHDCDAAKSLLADLRGRYDEIALSIMDPVSSAIFFHREISLFFDKYVKAGKESVFGKISHYYATVETNERGSLHLHGLLWLDGNVQLPSLIDDMANPDEGAYRAQVVRYVDSVFHECLDEDAGKAVRKERKPIQPIAEMMASSQTLTAAFDDESNFIAHCCQVHSHTFTCLKYSLKGLVEEGTDKHRRTACRFKAPWKLVEETGFTDDGLLRIRRNHPLVNRYNKSLAIGLRHNHDVSMILTRTKGLAMVYYITNYATKLDTPMWKRLALAADVARQLRESGSARCRATESSQRNHRHEAVMNESRQFLMRTANRIFSERQLSAVEVCYHLLGYCTDFTNVPHWSFLNLTALYWAIFRQWPHLRHQASELMDGQEPSETVPVREGGRTLLNLDAYAYRGRVLRDLCLYDYMSMIHLVRRKDRAEDESHIALDESAAEYEGWIQRLRRPEEYAVPIFQGFISDDHEDEHPVYIKRNSVLHLALFVPWEDFLSRTQGAITDIWSSCEARLSPRLRFHVSNIGLLRKSAEDARRDARLWASRSEGDDTVDVEYALGGDDYGEEPATTAHQHQNYTALLQVLQSAVRDSDVTRGSPVLGGLIDDLCAVNPVEERNPLVQYQQDCYGKTPLNRDGIQAAAKAQNLLHLRMLDEIETGSQAAALSTDGADVGGVPASHCDSDSATMHPRANLIIEQHGPRILVDVNPTTTFVEMGHVVATSFTLNYLQSMALHLVCRFLDKITVDPGSAGQHLQYIGGPGGTGKSRIIDALKAMFEARNKPHLLQITGTSGSSAAHIGGTTIHSACGLDAHRAPNKPPPPFSEARKWVWSQKLVLVIDEVSMLGGATLHDVSRHLQALRDCPDEPFGGIPVVLLMGDFHQFAPVLETSLLISRFPDRPEAPMRQATISHHSGCRLWHMFKTVVLLEEQVRARNDPQFGALLDRVRNGLQSQQDLDLLNANIVGRPEIAFHNGLRAITPLNRNRWALNMEAVVDWARFHKRHIAIFVSTHTWRNGTVSQNTIAQTIGQGDDSACKVPGIFFYAQGMPVVVNKNIYTGLKVVNGAEFTAVDIVPDPNHPGYYLADGVTIHFGPPLGILLQSKETEALAIPSLPAGTVLIRPMSHTLDPSNPHFRFLPTRCTRRGLPVAPAFVLTDYKAQGKTFVEVLLELRGNRMTNGEPSKCDFTSLYVQLSRCTTLQGIKLLSPVRPQDFIGNSLDQPMVDGMRRLKKLAAETRQAYEGRGREEQ</sequence>
<dbReference type="GO" id="GO:0000724">
    <property type="term" value="P:double-strand break repair via homologous recombination"/>
    <property type="evidence" value="ECO:0007669"/>
    <property type="project" value="TreeGrafter"/>
</dbReference>
<dbReference type="InterPro" id="IPR011545">
    <property type="entry name" value="DEAD/DEAH_box_helicase_dom"/>
</dbReference>
<dbReference type="Pfam" id="PF00270">
    <property type="entry name" value="DEAD"/>
    <property type="match status" value="1"/>
</dbReference>
<dbReference type="GO" id="GO:0009378">
    <property type="term" value="F:four-way junction helicase activity"/>
    <property type="evidence" value="ECO:0007669"/>
    <property type="project" value="TreeGrafter"/>
</dbReference>
<dbReference type="Pfam" id="PF00271">
    <property type="entry name" value="Helicase_C"/>
    <property type="match status" value="1"/>
</dbReference>
<dbReference type="Proteomes" id="UP001163105">
    <property type="component" value="Unassembled WGS sequence"/>
</dbReference>
<dbReference type="PROSITE" id="PS50011">
    <property type="entry name" value="PROTEIN_KINASE_DOM"/>
    <property type="match status" value="1"/>
</dbReference>